<dbReference type="AlphaFoldDB" id="A0A6P0UT82"/>
<dbReference type="EMBL" id="JAABOO010000002">
    <property type="protein sequence ID" value="NER14063.1"/>
    <property type="molecule type" value="Genomic_DNA"/>
</dbReference>
<proteinExistence type="predicted"/>
<reference evidence="2 3" key="1">
    <citation type="submission" date="2020-01" db="EMBL/GenBank/DDBJ databases">
        <title>Leptobacterium flavescens.</title>
        <authorList>
            <person name="Wang G."/>
        </authorList>
    </citation>
    <scope>NUCLEOTIDE SEQUENCE [LARGE SCALE GENOMIC DNA]</scope>
    <source>
        <strain evidence="2 3">KCTC 22160</strain>
    </source>
</reference>
<keyword evidence="1" id="KW-0732">Signal</keyword>
<sequence length="360" mass="39962">MKVQLSKYLCILFLIPSLVLANNNWKGKYTKEKKINKEFDVSADAALKISNSYGNLSVTSWNQNKVVIEVHIMTNGNNEEKVQKKLDQIDVDFEASRSLVQAKTIFNKSRTSSWWGSKKNNVNMKINYTIKVPVTNSVDLNNDYGHINLDKIEGDAKISCDYGRLIIGELLSNNNILSFDYTRKSTIEYMRGGKISADYSGFEIDRAGNLTISADYTDSTVKDGKDIKYSADYGSLNIGKANSVSGSGDYITTRLGSISGDVDITADYGSLRIEQLTGNAGNVTIRADYTGIKIGYAPDYHFNFEVRLEYASMRGGDDFDYKIKRSNSGDKYYQGHYGSAGSGKNISITADYGGVTFFKS</sequence>
<evidence type="ECO:0000313" key="3">
    <source>
        <dbReference type="Proteomes" id="UP000468581"/>
    </source>
</evidence>
<accession>A0A6P0UT82</accession>
<gene>
    <name evidence="2" type="ORF">GWK08_11475</name>
</gene>
<dbReference type="Proteomes" id="UP000468581">
    <property type="component" value="Unassembled WGS sequence"/>
</dbReference>
<organism evidence="2 3">
    <name type="scientific">Leptobacterium flavescens</name>
    <dbReference type="NCBI Taxonomy" id="472055"/>
    <lineage>
        <taxon>Bacteria</taxon>
        <taxon>Pseudomonadati</taxon>
        <taxon>Bacteroidota</taxon>
        <taxon>Flavobacteriia</taxon>
        <taxon>Flavobacteriales</taxon>
        <taxon>Flavobacteriaceae</taxon>
        <taxon>Leptobacterium</taxon>
    </lineage>
</organism>
<evidence type="ECO:0008006" key="4">
    <source>
        <dbReference type="Google" id="ProtNLM"/>
    </source>
</evidence>
<feature type="signal peptide" evidence="1">
    <location>
        <begin position="1"/>
        <end position="21"/>
    </location>
</feature>
<name>A0A6P0UT82_9FLAO</name>
<evidence type="ECO:0000313" key="2">
    <source>
        <dbReference type="EMBL" id="NER14063.1"/>
    </source>
</evidence>
<dbReference type="RefSeq" id="WP_163607328.1">
    <property type="nucleotide sequence ID" value="NZ_JAABOO010000002.1"/>
</dbReference>
<evidence type="ECO:0000256" key="1">
    <source>
        <dbReference type="SAM" id="SignalP"/>
    </source>
</evidence>
<protein>
    <recommendedName>
        <fullName evidence="4">DUF4097 family beta strand repeat protein</fullName>
    </recommendedName>
</protein>
<comment type="caution">
    <text evidence="2">The sequence shown here is derived from an EMBL/GenBank/DDBJ whole genome shotgun (WGS) entry which is preliminary data.</text>
</comment>
<feature type="chain" id="PRO_5026726234" description="DUF4097 family beta strand repeat protein" evidence="1">
    <location>
        <begin position="22"/>
        <end position="360"/>
    </location>
</feature>
<keyword evidence="3" id="KW-1185">Reference proteome</keyword>